<dbReference type="Pfam" id="PF00122">
    <property type="entry name" value="E1-E2_ATPase"/>
    <property type="match status" value="1"/>
</dbReference>
<comment type="similarity">
    <text evidence="2 10">Belongs to the cation transport ATPase (P-type) (TC 3.A.3) family. Type IB subfamily.</text>
</comment>
<comment type="subcellular location">
    <subcellularLocation>
        <location evidence="1">Membrane</location>
        <topology evidence="1">Multi-pass membrane protein</topology>
    </subcellularLocation>
</comment>
<feature type="transmembrane region" description="Helical" evidence="10">
    <location>
        <begin position="772"/>
        <end position="802"/>
    </location>
</feature>
<dbReference type="OrthoDB" id="432719at2759"/>
<keyword evidence="9 10" id="KW-0472">Membrane</keyword>
<keyword evidence="5 10" id="KW-0547">Nucleotide-binding</keyword>
<dbReference type="SUPFAM" id="SSF81665">
    <property type="entry name" value="Calcium ATPase, transmembrane domain M"/>
    <property type="match status" value="1"/>
</dbReference>
<dbReference type="GO" id="GO:0016020">
    <property type="term" value="C:membrane"/>
    <property type="evidence" value="ECO:0007669"/>
    <property type="project" value="UniProtKB-SubCell"/>
</dbReference>
<dbReference type="Gene3D" id="3.40.50.1000">
    <property type="entry name" value="HAD superfamily/HAD-like"/>
    <property type="match status" value="1"/>
</dbReference>
<evidence type="ECO:0000256" key="1">
    <source>
        <dbReference type="ARBA" id="ARBA00004141"/>
    </source>
</evidence>
<dbReference type="NCBIfam" id="TIGR01525">
    <property type="entry name" value="ATPase-IB_hvy"/>
    <property type="match status" value="1"/>
</dbReference>
<dbReference type="SFLD" id="SFLDF00027">
    <property type="entry name" value="p-type_atpase"/>
    <property type="match status" value="1"/>
</dbReference>
<dbReference type="PRINTS" id="PR00119">
    <property type="entry name" value="CATATPASE"/>
</dbReference>
<dbReference type="NCBIfam" id="TIGR01494">
    <property type="entry name" value="ATPase_P-type"/>
    <property type="match status" value="2"/>
</dbReference>
<dbReference type="AlphaFoldDB" id="A0A1E4T312"/>
<dbReference type="SUPFAM" id="SSF56784">
    <property type="entry name" value="HAD-like"/>
    <property type="match status" value="1"/>
</dbReference>
<dbReference type="GO" id="GO:0016887">
    <property type="term" value="F:ATP hydrolysis activity"/>
    <property type="evidence" value="ECO:0007669"/>
    <property type="project" value="InterPro"/>
</dbReference>
<dbReference type="GO" id="GO:0055070">
    <property type="term" value="P:copper ion homeostasis"/>
    <property type="evidence" value="ECO:0007669"/>
    <property type="project" value="TreeGrafter"/>
</dbReference>
<accession>A0A1E4T312</accession>
<dbReference type="EMBL" id="KV453850">
    <property type="protein sequence ID" value="ODV86121.1"/>
    <property type="molecule type" value="Genomic_DNA"/>
</dbReference>
<dbReference type="Gene3D" id="3.30.70.100">
    <property type="match status" value="3"/>
</dbReference>
<keyword evidence="8 10" id="KW-1133">Transmembrane helix</keyword>
<organism evidence="13 14">
    <name type="scientific">[Candida] arabinofermentans NRRL YB-2248</name>
    <dbReference type="NCBI Taxonomy" id="983967"/>
    <lineage>
        <taxon>Eukaryota</taxon>
        <taxon>Fungi</taxon>
        <taxon>Dikarya</taxon>
        <taxon>Ascomycota</taxon>
        <taxon>Saccharomycotina</taxon>
        <taxon>Pichiomycetes</taxon>
        <taxon>Pichiales</taxon>
        <taxon>Pichiaceae</taxon>
        <taxon>Ogataea</taxon>
        <taxon>Ogataea/Candida clade</taxon>
    </lineage>
</organism>
<dbReference type="PROSITE" id="PS00154">
    <property type="entry name" value="ATPASE_E1_E2"/>
    <property type="match status" value="1"/>
</dbReference>
<keyword evidence="4 10" id="KW-0479">Metal-binding</keyword>
<dbReference type="InterPro" id="IPR023298">
    <property type="entry name" value="ATPase_P-typ_TM_dom_sf"/>
</dbReference>
<feature type="transmembrane region" description="Helical" evidence="10">
    <location>
        <begin position="454"/>
        <end position="477"/>
    </location>
</feature>
<dbReference type="InterPro" id="IPR027256">
    <property type="entry name" value="P-typ_ATPase_IB"/>
</dbReference>
<evidence type="ECO:0000256" key="2">
    <source>
        <dbReference type="ARBA" id="ARBA00006024"/>
    </source>
</evidence>
<keyword evidence="6 10" id="KW-0067">ATP-binding</keyword>
<dbReference type="InterPro" id="IPR018303">
    <property type="entry name" value="ATPase_P-typ_P_site"/>
</dbReference>
<feature type="region of interest" description="Disordered" evidence="11">
    <location>
        <begin position="152"/>
        <end position="171"/>
    </location>
</feature>
<dbReference type="SUPFAM" id="SSF55008">
    <property type="entry name" value="HMA, heavy metal-associated domain"/>
    <property type="match status" value="2"/>
</dbReference>
<feature type="non-terminal residue" evidence="13">
    <location>
        <position position="1191"/>
    </location>
</feature>
<dbReference type="InterPro" id="IPR023299">
    <property type="entry name" value="ATPase_P-typ_cyto_dom_N"/>
</dbReference>
<name>A0A1E4T312_9ASCO</name>
<dbReference type="GO" id="GO:0005507">
    <property type="term" value="F:copper ion binding"/>
    <property type="evidence" value="ECO:0007669"/>
    <property type="project" value="TreeGrafter"/>
</dbReference>
<keyword evidence="3 10" id="KW-0812">Transmembrane</keyword>
<dbReference type="SFLD" id="SFLDG00002">
    <property type="entry name" value="C1.7:_P-type_atpase_like"/>
    <property type="match status" value="1"/>
</dbReference>
<dbReference type="CDD" id="cd00371">
    <property type="entry name" value="HMA"/>
    <property type="match status" value="1"/>
</dbReference>
<feature type="transmembrane region" description="Helical" evidence="10">
    <location>
        <begin position="580"/>
        <end position="597"/>
    </location>
</feature>
<evidence type="ECO:0000256" key="11">
    <source>
        <dbReference type="SAM" id="MobiDB-lite"/>
    </source>
</evidence>
<protein>
    <recommendedName>
        <fullName evidence="12">P-type ATPase A domain-containing protein</fullName>
    </recommendedName>
</protein>
<gene>
    <name evidence="13" type="ORF">CANARDRAFT_186980</name>
</gene>
<dbReference type="CDD" id="cd02094">
    <property type="entry name" value="P-type_ATPase_Cu-like"/>
    <property type="match status" value="1"/>
</dbReference>
<dbReference type="PANTHER" id="PTHR43520:SF32">
    <property type="entry name" value="COPPER RESISTANCE P-TYPE ATPASE (EUROFUNG)"/>
    <property type="match status" value="1"/>
</dbReference>
<dbReference type="InterPro" id="IPR006121">
    <property type="entry name" value="HMA_dom"/>
</dbReference>
<dbReference type="GO" id="GO:0043682">
    <property type="term" value="F:P-type divalent copper transporter activity"/>
    <property type="evidence" value="ECO:0007669"/>
    <property type="project" value="TreeGrafter"/>
</dbReference>
<evidence type="ECO:0000256" key="10">
    <source>
        <dbReference type="RuleBase" id="RU362081"/>
    </source>
</evidence>
<dbReference type="InterPro" id="IPR023214">
    <property type="entry name" value="HAD_sf"/>
</dbReference>
<feature type="domain" description="P-type ATPase A" evidence="12">
    <location>
        <begin position="618"/>
        <end position="715"/>
    </location>
</feature>
<dbReference type="Gene3D" id="3.40.1110.10">
    <property type="entry name" value="Calcium-transporting ATPase, cytoplasmic domain N"/>
    <property type="match status" value="1"/>
</dbReference>
<dbReference type="InterPro" id="IPR044492">
    <property type="entry name" value="P_typ_ATPase_HD_dom"/>
</dbReference>
<sequence>MEKLTVTLDNVHCEDCARAIYKSINEIFEINETNLNIPSNSTLVEQQSNKPVVSLLLVSDVLSLIGQGSDLSANEHKIIKALESAGFDVVTCELTNENTASSSFLEPIVNVFQRGKKKLESSKRQKAHLKTCKACRDEYESTKSESIIKRMKSKFEDNDDSTADGDDSTIPEIVADNPKEYRATIQIQGMVNSATSDSSVESAITETLVRLGIPIEDENGNLIYNISTKDGIATVIIPDRQYINQIMHSIRQKQYDCTLLEVLPIERSRKYEVLSVIGGMTCSACSQTILQSISENCKFVLDSNINIVNRQGLFVIDSNTQQHLNELKDCVEDIGYEFDIVQVKEISHAAKAKQSRTVNLKVNGMFCEHCPESINNKLLEFGDAITVNDPVSLKHPYVKFTYVPNPPSITIRNIIKEINELNPAFSLEIVKLASIEEHLNKLAKAELQRILNKLILSTIVAIPTFVFGIVGMSLVSSKNHFRMWLMEPIWKGNVSRAIWIMFFLATPVYFFAADMFHIKALKEIRALWKGTVPWKRRLFRFGSMNLLMSLGTTISYACSIVLLALAAVSNRESEGYSTTYFDSVVFLTFFLSIGKLLESWSKLKTANAINSLSNFKITSANLVQDDEEIQIGVEYLEIGDFISIKPGESPPCDSIVVEGESQFDESMLTGESKPIKHFVGDQIFSGSINNGPSTIKAQITTLQGNSLMDQIVNVVRSGQLNKAPLEKLAESLTSFFVPIICLLSVITWIVWLSLGLSGSLPDSYLNIDIGGWVIWSMEFSVSVFCISCPCALALASPVALFVGATLSAKNGLLVRGGGNAFQEASKIEVVCFDKTGTLTIGNNVVTNCCLITDQNDDRSLSWKIALQTARDLELGSKHPLSIAVKDFVRDRISKHNYGDLETTKIPIIQEVNGRGLKGKFELMTEDKYKSLQPIEAIIGNEKYMDENGVEFTDSQNEMLNLWKTQGKSIIILAIKYQSIDQPFKLSLLLGTRDEIRPETKLVIEQLKLNCITAYMISGDNETTAKTIAKEIGIEQDNVIANVLPEGKANKIKWLQETFHSKSNKPTKKAFVAMVGDGINDAPALSVADVGIAMGSGSDLALNSCDFILLSRSNPLLQLLTLLQLSKKVINRIKFNFGWALIYNMIGIPIAAGVIYPYHHTRLNPIWSSLAMACSSISVMLSSLLLRLYKPT</sequence>
<dbReference type="SFLD" id="SFLDS00003">
    <property type="entry name" value="Haloacid_Dehalogenase"/>
    <property type="match status" value="1"/>
</dbReference>
<evidence type="ECO:0000256" key="6">
    <source>
        <dbReference type="ARBA" id="ARBA00022840"/>
    </source>
</evidence>
<dbReference type="Gene3D" id="2.70.150.10">
    <property type="entry name" value="Calcium-transporting ATPase, cytoplasmic transduction domain A"/>
    <property type="match status" value="1"/>
</dbReference>
<reference evidence="14" key="1">
    <citation type="submission" date="2016-04" db="EMBL/GenBank/DDBJ databases">
        <title>Comparative genomics of biotechnologically important yeasts.</title>
        <authorList>
            <consortium name="DOE Joint Genome Institute"/>
            <person name="Riley R."/>
            <person name="Haridas S."/>
            <person name="Wolfe K.H."/>
            <person name="Lopes M.R."/>
            <person name="Hittinger C.T."/>
            <person name="Goker M."/>
            <person name="Salamov A."/>
            <person name="Wisecaver J."/>
            <person name="Long T.M."/>
            <person name="Aerts A.L."/>
            <person name="Barry K."/>
            <person name="Choi C."/>
            <person name="Clum A."/>
            <person name="Coughlan A.Y."/>
            <person name="Deshpande S."/>
            <person name="Douglass A.P."/>
            <person name="Hanson S.J."/>
            <person name="Klenk H.-P."/>
            <person name="Labutti K."/>
            <person name="Lapidus A."/>
            <person name="Lindquist E."/>
            <person name="Lipzen A."/>
            <person name="Meier-Kolthoff J.P."/>
            <person name="Ohm R.A."/>
            <person name="Otillar R.P."/>
            <person name="Pangilinan J."/>
            <person name="Peng Y."/>
            <person name="Rokas A."/>
            <person name="Rosa C.A."/>
            <person name="Scheuner C."/>
            <person name="Sibirny A.A."/>
            <person name="Slot J.C."/>
            <person name="Stielow J.B."/>
            <person name="Sun H."/>
            <person name="Kurtzman C.P."/>
            <person name="Blackwell M."/>
            <person name="Grigoriev I.V."/>
            <person name="Jeffries T.W."/>
        </authorList>
    </citation>
    <scope>NUCLEOTIDE SEQUENCE [LARGE SCALE GENOMIC DNA]</scope>
    <source>
        <strain evidence="14">NRRL YB-2248</strain>
    </source>
</reference>
<evidence type="ECO:0000256" key="3">
    <source>
        <dbReference type="ARBA" id="ARBA00022692"/>
    </source>
</evidence>
<feature type="compositionally biased region" description="Acidic residues" evidence="11">
    <location>
        <begin position="157"/>
        <end position="169"/>
    </location>
</feature>
<feature type="transmembrane region" description="Helical" evidence="10">
    <location>
        <begin position="497"/>
        <end position="516"/>
    </location>
</feature>
<dbReference type="InterPro" id="IPR036163">
    <property type="entry name" value="HMA_dom_sf"/>
</dbReference>
<dbReference type="SUPFAM" id="SSF81653">
    <property type="entry name" value="Calcium ATPase, transduction domain A"/>
    <property type="match status" value="1"/>
</dbReference>
<evidence type="ECO:0000256" key="8">
    <source>
        <dbReference type="ARBA" id="ARBA00022989"/>
    </source>
</evidence>
<feature type="transmembrane region" description="Helical" evidence="10">
    <location>
        <begin position="732"/>
        <end position="752"/>
    </location>
</feature>
<evidence type="ECO:0000313" key="14">
    <source>
        <dbReference type="Proteomes" id="UP000094801"/>
    </source>
</evidence>
<dbReference type="GO" id="GO:0005524">
    <property type="term" value="F:ATP binding"/>
    <property type="evidence" value="ECO:0007669"/>
    <property type="project" value="UniProtKB-UniRule"/>
</dbReference>
<evidence type="ECO:0000256" key="9">
    <source>
        <dbReference type="ARBA" id="ARBA00023136"/>
    </source>
</evidence>
<dbReference type="InterPro" id="IPR001757">
    <property type="entry name" value="P_typ_ATPase"/>
</dbReference>
<dbReference type="STRING" id="983967.A0A1E4T312"/>
<evidence type="ECO:0000313" key="13">
    <source>
        <dbReference type="EMBL" id="ODV86121.1"/>
    </source>
</evidence>
<keyword evidence="14" id="KW-1185">Reference proteome</keyword>
<evidence type="ECO:0000256" key="5">
    <source>
        <dbReference type="ARBA" id="ARBA00022741"/>
    </source>
</evidence>
<dbReference type="Proteomes" id="UP000094801">
    <property type="component" value="Unassembled WGS sequence"/>
</dbReference>
<evidence type="ECO:0000256" key="7">
    <source>
        <dbReference type="ARBA" id="ARBA00022967"/>
    </source>
</evidence>
<dbReference type="InterPro" id="IPR008250">
    <property type="entry name" value="ATPase_P-typ_transduc_dom_A_sf"/>
</dbReference>
<dbReference type="PANTHER" id="PTHR43520">
    <property type="entry name" value="ATP7, ISOFORM B"/>
    <property type="match status" value="1"/>
</dbReference>
<feature type="transmembrane region" description="Helical" evidence="10">
    <location>
        <begin position="546"/>
        <end position="568"/>
    </location>
</feature>
<proteinExistence type="inferred from homology"/>
<keyword evidence="7" id="KW-1278">Translocase</keyword>
<feature type="transmembrane region" description="Helical" evidence="10">
    <location>
        <begin position="1136"/>
        <end position="1157"/>
    </location>
</feature>
<evidence type="ECO:0000259" key="12">
    <source>
        <dbReference type="Pfam" id="PF00122"/>
    </source>
</evidence>
<dbReference type="InterPro" id="IPR059000">
    <property type="entry name" value="ATPase_P-type_domA"/>
</dbReference>
<dbReference type="InterPro" id="IPR036412">
    <property type="entry name" value="HAD-like_sf"/>
</dbReference>
<dbReference type="Pfam" id="PF00702">
    <property type="entry name" value="Hydrolase"/>
    <property type="match status" value="1"/>
</dbReference>
<feature type="transmembrane region" description="Helical" evidence="10">
    <location>
        <begin position="1169"/>
        <end position="1188"/>
    </location>
</feature>
<evidence type="ECO:0000256" key="4">
    <source>
        <dbReference type="ARBA" id="ARBA00022723"/>
    </source>
</evidence>